<evidence type="ECO:0000256" key="1">
    <source>
        <dbReference type="SAM" id="Phobius"/>
    </source>
</evidence>
<organism evidence="2 3">
    <name type="scientific">Neolewinella lacunae</name>
    <dbReference type="NCBI Taxonomy" id="1517758"/>
    <lineage>
        <taxon>Bacteria</taxon>
        <taxon>Pseudomonadati</taxon>
        <taxon>Bacteroidota</taxon>
        <taxon>Saprospiria</taxon>
        <taxon>Saprospirales</taxon>
        <taxon>Lewinellaceae</taxon>
        <taxon>Neolewinella</taxon>
    </lineage>
</organism>
<gene>
    <name evidence="2" type="ORF">H9S92_16375</name>
</gene>
<dbReference type="Pfam" id="PF05751">
    <property type="entry name" value="FixH"/>
    <property type="match status" value="1"/>
</dbReference>
<dbReference type="EMBL" id="JACSIT010000141">
    <property type="protein sequence ID" value="MBC6995743.1"/>
    <property type="molecule type" value="Genomic_DNA"/>
</dbReference>
<dbReference type="AlphaFoldDB" id="A0A923TA39"/>
<proteinExistence type="predicted"/>
<dbReference type="RefSeq" id="WP_187467766.1">
    <property type="nucleotide sequence ID" value="NZ_JACSIT010000141.1"/>
</dbReference>
<protein>
    <submittedName>
        <fullName evidence="2">FixH family protein</fullName>
    </submittedName>
</protein>
<reference evidence="2" key="1">
    <citation type="submission" date="2020-08" db="EMBL/GenBank/DDBJ databases">
        <title>Lewinella bacteria from marine environments.</title>
        <authorList>
            <person name="Zhong Y."/>
        </authorList>
    </citation>
    <scope>NUCLEOTIDE SEQUENCE</scope>
    <source>
        <strain evidence="2">KCTC 42187</strain>
    </source>
</reference>
<name>A0A923TA39_9BACT</name>
<evidence type="ECO:0000313" key="3">
    <source>
        <dbReference type="Proteomes" id="UP000650081"/>
    </source>
</evidence>
<keyword evidence="1" id="KW-0812">Transmembrane</keyword>
<keyword evidence="1" id="KW-1133">Transmembrane helix</keyword>
<sequence length="145" mass="16329">MKLHWGHGIFLFYAFFVSTLVIVVVKSRNFDNSLVYEDYYARDINYQQEFDRRQNSRGLTEGLRLDHTADGPALQFPAAPAGAIEGSVLLYRPSSKTNDRRAALAVAADGRMPLNVAGLPLGRYRVIVEWKKAGVGYYDELDLTL</sequence>
<keyword evidence="1" id="KW-0472">Membrane</keyword>
<accession>A0A923TA39</accession>
<keyword evidence="3" id="KW-1185">Reference proteome</keyword>
<feature type="transmembrane region" description="Helical" evidence="1">
    <location>
        <begin position="6"/>
        <end position="25"/>
    </location>
</feature>
<comment type="caution">
    <text evidence="2">The sequence shown here is derived from an EMBL/GenBank/DDBJ whole genome shotgun (WGS) entry which is preliminary data.</text>
</comment>
<evidence type="ECO:0000313" key="2">
    <source>
        <dbReference type="EMBL" id="MBC6995743.1"/>
    </source>
</evidence>
<dbReference type="InterPro" id="IPR008620">
    <property type="entry name" value="FixH"/>
</dbReference>
<dbReference type="Proteomes" id="UP000650081">
    <property type="component" value="Unassembled WGS sequence"/>
</dbReference>